<organism evidence="2">
    <name type="scientific">Anguilla anguilla</name>
    <name type="common">European freshwater eel</name>
    <name type="synonym">Muraena anguilla</name>
    <dbReference type="NCBI Taxonomy" id="7936"/>
    <lineage>
        <taxon>Eukaryota</taxon>
        <taxon>Metazoa</taxon>
        <taxon>Chordata</taxon>
        <taxon>Craniata</taxon>
        <taxon>Vertebrata</taxon>
        <taxon>Euteleostomi</taxon>
        <taxon>Actinopterygii</taxon>
        <taxon>Neopterygii</taxon>
        <taxon>Teleostei</taxon>
        <taxon>Anguilliformes</taxon>
        <taxon>Anguillidae</taxon>
        <taxon>Anguilla</taxon>
    </lineage>
</organism>
<reference evidence="2" key="2">
    <citation type="journal article" date="2015" name="Fish Shellfish Immunol.">
        <title>Early steps in the European eel (Anguilla anguilla)-Vibrio vulnificus interaction in the gills: Role of the RtxA13 toxin.</title>
        <authorList>
            <person name="Callol A."/>
            <person name="Pajuelo D."/>
            <person name="Ebbesson L."/>
            <person name="Teles M."/>
            <person name="MacKenzie S."/>
            <person name="Amaro C."/>
        </authorList>
    </citation>
    <scope>NUCLEOTIDE SEQUENCE</scope>
</reference>
<accession>A0A0E9TER1</accession>
<protein>
    <submittedName>
        <fullName evidence="2">Uncharacterized protein</fullName>
    </submittedName>
</protein>
<proteinExistence type="predicted"/>
<evidence type="ECO:0000313" key="2">
    <source>
        <dbReference type="EMBL" id="JAH52174.1"/>
    </source>
</evidence>
<name>A0A0E9TER1_ANGAN</name>
<feature type="compositionally biased region" description="Basic and acidic residues" evidence="1">
    <location>
        <begin position="1"/>
        <end position="11"/>
    </location>
</feature>
<reference evidence="2" key="1">
    <citation type="submission" date="2014-11" db="EMBL/GenBank/DDBJ databases">
        <authorList>
            <person name="Amaro Gonzalez C."/>
        </authorList>
    </citation>
    <scope>NUCLEOTIDE SEQUENCE</scope>
</reference>
<sequence>MKDSAAEEHAFPIHLPTGNDYLPYHRSPVSGRL</sequence>
<dbReference type="EMBL" id="GBXM01056403">
    <property type="protein sequence ID" value="JAH52174.1"/>
    <property type="molecule type" value="Transcribed_RNA"/>
</dbReference>
<feature type="region of interest" description="Disordered" evidence="1">
    <location>
        <begin position="1"/>
        <end position="33"/>
    </location>
</feature>
<dbReference type="AlphaFoldDB" id="A0A0E9TER1"/>
<evidence type="ECO:0000256" key="1">
    <source>
        <dbReference type="SAM" id="MobiDB-lite"/>
    </source>
</evidence>